<evidence type="ECO:0000256" key="9">
    <source>
        <dbReference type="SAM" id="MobiDB-lite"/>
    </source>
</evidence>
<feature type="domain" description="Helicase C-terminal" evidence="11">
    <location>
        <begin position="1180"/>
        <end position="1329"/>
    </location>
</feature>
<dbReference type="PROSITE" id="PS51194">
    <property type="entry name" value="HELICASE_CTER"/>
    <property type="match status" value="1"/>
</dbReference>
<evidence type="ECO:0000313" key="13">
    <source>
        <dbReference type="Proteomes" id="UP000241462"/>
    </source>
</evidence>
<dbReference type="Proteomes" id="UP000241462">
    <property type="component" value="Unassembled WGS sequence"/>
</dbReference>
<keyword evidence="8" id="KW-0539">Nucleus</keyword>
<evidence type="ECO:0000256" key="5">
    <source>
        <dbReference type="ARBA" id="ARBA00022806"/>
    </source>
</evidence>
<dbReference type="InterPro" id="IPR049730">
    <property type="entry name" value="SNF2/RAD54-like_C"/>
</dbReference>
<reference evidence="12 13" key="1">
    <citation type="journal article" date="2018" name="Mycol. Prog.">
        <title>Coniella lustricola, a new species from submerged detritus.</title>
        <authorList>
            <person name="Raudabaugh D.B."/>
            <person name="Iturriaga T."/>
            <person name="Carver A."/>
            <person name="Mondo S."/>
            <person name="Pangilinan J."/>
            <person name="Lipzen A."/>
            <person name="He G."/>
            <person name="Amirebrahimi M."/>
            <person name="Grigoriev I.V."/>
            <person name="Miller A.N."/>
        </authorList>
    </citation>
    <scope>NUCLEOTIDE SEQUENCE [LARGE SCALE GENOMIC DNA]</scope>
    <source>
        <strain evidence="12 13">B22-T-1</strain>
    </source>
</reference>
<dbReference type="InterPro" id="IPR001650">
    <property type="entry name" value="Helicase_C-like"/>
</dbReference>
<gene>
    <name evidence="12" type="ORF">BD289DRAFT_449260</name>
</gene>
<evidence type="ECO:0000256" key="7">
    <source>
        <dbReference type="ARBA" id="ARBA00023125"/>
    </source>
</evidence>
<dbReference type="InterPro" id="IPR027417">
    <property type="entry name" value="P-loop_NTPase"/>
</dbReference>
<dbReference type="GO" id="GO:0004386">
    <property type="term" value="F:helicase activity"/>
    <property type="evidence" value="ECO:0007669"/>
    <property type="project" value="UniProtKB-KW"/>
</dbReference>
<feature type="compositionally biased region" description="Polar residues" evidence="9">
    <location>
        <begin position="1793"/>
        <end position="1804"/>
    </location>
</feature>
<keyword evidence="7" id="KW-0238">DNA-binding</keyword>
<feature type="region of interest" description="Disordered" evidence="9">
    <location>
        <begin position="1770"/>
        <end position="1811"/>
    </location>
</feature>
<feature type="domain" description="Helicase ATP-binding" evidence="10">
    <location>
        <begin position="827"/>
        <end position="1013"/>
    </location>
</feature>
<dbReference type="EMBL" id="KZ678373">
    <property type="protein sequence ID" value="PSS03820.1"/>
    <property type="molecule type" value="Genomic_DNA"/>
</dbReference>
<dbReference type="STRING" id="2025994.A0A2T3AN02"/>
<dbReference type="GO" id="GO:0016887">
    <property type="term" value="F:ATP hydrolysis activity"/>
    <property type="evidence" value="ECO:0007669"/>
    <property type="project" value="InterPro"/>
</dbReference>
<dbReference type="SMART" id="SM00490">
    <property type="entry name" value="HELICc"/>
    <property type="match status" value="1"/>
</dbReference>
<dbReference type="Pfam" id="PF24580">
    <property type="entry name" value="DUF7607"/>
    <property type="match status" value="1"/>
</dbReference>
<evidence type="ECO:0000256" key="2">
    <source>
        <dbReference type="ARBA" id="ARBA00007025"/>
    </source>
</evidence>
<dbReference type="GO" id="GO:0005634">
    <property type="term" value="C:nucleus"/>
    <property type="evidence" value="ECO:0007669"/>
    <property type="project" value="UniProtKB-SubCell"/>
</dbReference>
<dbReference type="InterPro" id="IPR056026">
    <property type="entry name" value="DUF7607"/>
</dbReference>
<dbReference type="InParanoid" id="A0A2T3AN02"/>
<dbReference type="InterPro" id="IPR044574">
    <property type="entry name" value="ARIP4-like"/>
</dbReference>
<evidence type="ECO:0000313" key="12">
    <source>
        <dbReference type="EMBL" id="PSS03820.1"/>
    </source>
</evidence>
<dbReference type="InterPro" id="IPR038718">
    <property type="entry name" value="SNF2-like_sf"/>
</dbReference>
<protein>
    <recommendedName>
        <fullName evidence="14">P-loop containing nucleoside triphosphate hydrolase protein</fullName>
    </recommendedName>
</protein>
<dbReference type="SMART" id="SM00487">
    <property type="entry name" value="DEXDc"/>
    <property type="match status" value="1"/>
</dbReference>
<dbReference type="Pfam" id="PF00176">
    <property type="entry name" value="SNF2-rel_dom"/>
    <property type="match status" value="1"/>
</dbReference>
<evidence type="ECO:0000259" key="11">
    <source>
        <dbReference type="PROSITE" id="PS51194"/>
    </source>
</evidence>
<dbReference type="GO" id="GO:0003677">
    <property type="term" value="F:DNA binding"/>
    <property type="evidence" value="ECO:0007669"/>
    <property type="project" value="UniProtKB-KW"/>
</dbReference>
<dbReference type="CDD" id="cd18793">
    <property type="entry name" value="SF2_C_SNF"/>
    <property type="match status" value="1"/>
</dbReference>
<comment type="subcellular location">
    <subcellularLocation>
        <location evidence="1">Nucleus</location>
    </subcellularLocation>
</comment>
<evidence type="ECO:0000256" key="6">
    <source>
        <dbReference type="ARBA" id="ARBA00022840"/>
    </source>
</evidence>
<accession>A0A2T3AN02</accession>
<keyword evidence="13" id="KW-1185">Reference proteome</keyword>
<dbReference type="Gene3D" id="3.40.50.10810">
    <property type="entry name" value="Tandem AAA-ATPase domain"/>
    <property type="match status" value="1"/>
</dbReference>
<keyword evidence="6" id="KW-0067">ATP-binding</keyword>
<organism evidence="12 13">
    <name type="scientific">Coniella lustricola</name>
    <dbReference type="NCBI Taxonomy" id="2025994"/>
    <lineage>
        <taxon>Eukaryota</taxon>
        <taxon>Fungi</taxon>
        <taxon>Dikarya</taxon>
        <taxon>Ascomycota</taxon>
        <taxon>Pezizomycotina</taxon>
        <taxon>Sordariomycetes</taxon>
        <taxon>Sordariomycetidae</taxon>
        <taxon>Diaporthales</taxon>
        <taxon>Schizoparmaceae</taxon>
        <taxon>Coniella</taxon>
    </lineage>
</organism>
<dbReference type="Pfam" id="PF00271">
    <property type="entry name" value="Helicase_C"/>
    <property type="match status" value="1"/>
</dbReference>
<evidence type="ECO:0000256" key="3">
    <source>
        <dbReference type="ARBA" id="ARBA00022741"/>
    </source>
</evidence>
<keyword evidence="5" id="KW-0347">Helicase</keyword>
<evidence type="ECO:0000256" key="4">
    <source>
        <dbReference type="ARBA" id="ARBA00022801"/>
    </source>
</evidence>
<dbReference type="InterPro" id="IPR000330">
    <property type="entry name" value="SNF2_N"/>
</dbReference>
<dbReference type="Gene3D" id="3.40.50.300">
    <property type="entry name" value="P-loop containing nucleotide triphosphate hydrolases"/>
    <property type="match status" value="1"/>
</dbReference>
<dbReference type="PROSITE" id="PS51192">
    <property type="entry name" value="HELICASE_ATP_BIND_1"/>
    <property type="match status" value="1"/>
</dbReference>
<keyword evidence="3" id="KW-0547">Nucleotide-binding</keyword>
<comment type="similarity">
    <text evidence="2">Belongs to the SNF2/RAD54 helicase family.</text>
</comment>
<proteinExistence type="inferred from homology"/>
<dbReference type="PANTHER" id="PTHR45797">
    <property type="entry name" value="RAD54-LIKE"/>
    <property type="match status" value="1"/>
</dbReference>
<evidence type="ECO:0000259" key="10">
    <source>
        <dbReference type="PROSITE" id="PS51192"/>
    </source>
</evidence>
<evidence type="ECO:0000256" key="8">
    <source>
        <dbReference type="ARBA" id="ARBA00023242"/>
    </source>
</evidence>
<feature type="region of interest" description="Disordered" evidence="9">
    <location>
        <begin position="104"/>
        <end position="127"/>
    </location>
</feature>
<dbReference type="OrthoDB" id="2020972at2759"/>
<dbReference type="InterPro" id="IPR014001">
    <property type="entry name" value="Helicase_ATP-bd"/>
</dbReference>
<dbReference type="PANTHER" id="PTHR45797:SF1">
    <property type="entry name" value="HELICASE ARIP4"/>
    <property type="match status" value="1"/>
</dbReference>
<name>A0A2T3AN02_9PEZI</name>
<evidence type="ECO:0000256" key="1">
    <source>
        <dbReference type="ARBA" id="ARBA00004123"/>
    </source>
</evidence>
<keyword evidence="4" id="KW-0378">Hydrolase</keyword>
<evidence type="ECO:0008006" key="14">
    <source>
        <dbReference type="Google" id="ProtNLM"/>
    </source>
</evidence>
<feature type="compositionally biased region" description="Basic and acidic residues" evidence="9">
    <location>
        <begin position="108"/>
        <end position="119"/>
    </location>
</feature>
<dbReference type="SUPFAM" id="SSF52540">
    <property type="entry name" value="P-loop containing nucleoside triphosphate hydrolases"/>
    <property type="match status" value="2"/>
</dbReference>
<sequence>MGDTSHDDPFTWDVDRVIQELCTANRTWKPTARASFPEPVQLAAKLRECEYDGEVLLVALDNQADLWADLNVHQTKLKMTIRTAIQQFRNKSALYRAYKKSMSDDSDEHMIGSDKRPDSPESPANGYLLHSPSQAQAVQRPKKRRLFTTDLVNVSQPQRDARFSAATILTEADAIMPLHMAKTRSIPRNAAFQASKTPDLERFHESLFSEPGAYWGNGHLSRKDVWDRDASVNASINDSVDDEAEFGWGRPKPFGRARKRLVSGQIKRYLGHRSVTADSDDSILPMFGDSDDEENAAEWEAIDREIAEEDEDILREQQLEANSGRLSPAQVEEILHQQVENFTARWQEVKLPSQQRGAFSMWTRAHQRSGEWKRQIYQLTGEMQKLNGRLTQLIDTFKDTTYSSAAELLQMSATLEPTVYEIELRKWKINILWSQHPPPQVFIPKTPRSKPKTKSVSNAYVDGVVGHDIWSEDDSDSFIVDEDDVDFYNDQHQDPAALYDDGLNNAMDIDEPVAFNTTDAGESDIYSGPMFDLTGVASSGTPVKLPAERKAENDEESKIQKLPLSEIEAIASMGTQYWESIMDYERLIITLVFNWPSQRREEFFGPIQASENDDELWDSWMVQALQEIRETKPGHVFKFKRKPMLCLAWLFAIYTGFAGAVTNPLYKPRGQQSAMQLDVEYIEQMRGEFSRFYGFVKSVGSSYHAVLLNGDKASASEDPSTSEDVGDMDVSTMTHHQQKKWEQRKKEATVRRLQLEVKKNTQAMEARRLKLRQELEDSAELSKEKSRLIINETKETGKGLIFVHDHIAPRIKDHQVDGVRFMWSIITNKTKNASGCLLAHTMGLGKTMQAITLMAAIAQASKSNDAAISSQIPEHLKVPNYLVVCPASLICNWREELQEWAPNKIIGPSFVIEAADALETRMATAEAWAIEGGVLLVGYSLIRQNEQAHITKLLQDKASLIIADEAHYFKNPDSLTAKAMNSFKTNSRVALTGSPLANNVLEYFAMLNWVAPGFLGDRQIFEKNYGNTISDGLKSADSDYQMQAKVCLEALKILTAPKVQRKTMKMMEDTLMPPKKEFVIHLKLSAFQQKIYKTSMELKRGYLEVKAVNNKGFHANITNLWAMTATVRLLLTHPAIYRADNDKKLARASIPLEPLYQRDFAQIDDPLELKYSPKMLVVDKIIEESFACNDKVLIFSQSLEALNFIQEHICKAKKRPYRRIDGAVNTNARQKVVNEFNEGRRAEVFLISTTAGGVGLNMHGANRVIVFDFNYNPVNEQQCIGRAWRLGQVKPVFVYWLIYSGTYEHTIYNMQTFKRQLAARVVDDQHPLIQPHLDYRLWFKDYVVPEMKDTSAVRGEDSVLDAILDSDCALTIPSINHDNCEEEEEADKVLPAQAQAQAENMVARHLDYSNKGTAMLELGLGPAEQPSIQANQPEDAAQAHEVEYPAANPLDSHPEVAMFPHVASLPHRQNRHPQPSSTEVTYQAQKQYDMPVVTDTAQVPHGLLQGSDQAPHASQQLSIWQVQQQLQHTQPTPKQAPVVYPYHAVVQRPNAASMPCNIQQRPTPDQIPGDQASFTLHQVLESMASGALTQPGTSNKQTMIDSAVREPQLSEPLQAPRPMTIRNAEQRFAGSSQPYERQVREQMMDEFQRSIPLPEYDTLMKVLAALEPHMVKMGGIEKSHMWTRVRDLVHSNHATIQAMQQITPEHLLRLLSKTKKDVLELVVLQVAASLAQHRKSSMQDPDHAGQFLQRLKKESKDSVSNERISADAAAIHDIIRKRRSRSSKASSTPQQPPTASNKPGSSATAPWVIED</sequence>
<dbReference type="GO" id="GO:0005524">
    <property type="term" value="F:ATP binding"/>
    <property type="evidence" value="ECO:0007669"/>
    <property type="project" value="UniProtKB-KW"/>
</dbReference>